<comment type="caution">
    <text evidence="1">The sequence shown here is derived from an EMBL/GenBank/DDBJ whole genome shotgun (WGS) entry which is preliminary data.</text>
</comment>
<keyword evidence="2" id="KW-1185">Reference proteome</keyword>
<dbReference type="Proteomes" id="UP001597357">
    <property type="component" value="Unassembled WGS sequence"/>
</dbReference>
<reference evidence="2" key="1">
    <citation type="journal article" date="2019" name="Int. J. Syst. Evol. Microbiol.">
        <title>The Global Catalogue of Microorganisms (GCM) 10K type strain sequencing project: providing services to taxonomists for standard genome sequencing and annotation.</title>
        <authorList>
            <consortium name="The Broad Institute Genomics Platform"/>
            <consortium name="The Broad Institute Genome Sequencing Center for Infectious Disease"/>
            <person name="Wu L."/>
            <person name="Ma J."/>
        </authorList>
    </citation>
    <scope>NUCLEOTIDE SEQUENCE [LARGE SCALE GENOMIC DNA]</scope>
    <source>
        <strain evidence="2">KCTC 42255</strain>
    </source>
</reference>
<name>A0ABW5SDI3_9FLAO</name>
<gene>
    <name evidence="1" type="ORF">ACFSQ0_07620</name>
</gene>
<accession>A0ABW5SDI3</accession>
<sequence>MKSRSEALFQLRPNLNLATSPLQTPLEHFQNTCLRPILKFQNELLLEVFKMHIRKRKNLFYSLKKEDRPTYISNEINKDNQLRKLLQGITLALFTLEEMDFYQENKSEVNKRINRLIAQRLIDQLQLLEA</sequence>
<evidence type="ECO:0000313" key="1">
    <source>
        <dbReference type="EMBL" id="MFD2697856.1"/>
    </source>
</evidence>
<proteinExistence type="predicted"/>
<organism evidence="1 2">
    <name type="scientific">Mesonia sediminis</name>
    <dbReference type="NCBI Taxonomy" id="1703946"/>
    <lineage>
        <taxon>Bacteria</taxon>
        <taxon>Pseudomonadati</taxon>
        <taxon>Bacteroidota</taxon>
        <taxon>Flavobacteriia</taxon>
        <taxon>Flavobacteriales</taxon>
        <taxon>Flavobacteriaceae</taxon>
        <taxon>Mesonia</taxon>
    </lineage>
</organism>
<dbReference type="EMBL" id="JBHULZ010000040">
    <property type="protein sequence ID" value="MFD2697856.1"/>
    <property type="molecule type" value="Genomic_DNA"/>
</dbReference>
<protein>
    <submittedName>
        <fullName evidence="1">Glyoxalase</fullName>
    </submittedName>
</protein>
<dbReference type="RefSeq" id="WP_379046472.1">
    <property type="nucleotide sequence ID" value="NZ_JBHULZ010000040.1"/>
</dbReference>
<evidence type="ECO:0000313" key="2">
    <source>
        <dbReference type="Proteomes" id="UP001597357"/>
    </source>
</evidence>